<proteinExistence type="predicted"/>
<dbReference type="EMBL" id="CACRXK020013569">
    <property type="protein sequence ID" value="CAB4025374.1"/>
    <property type="molecule type" value="Genomic_DNA"/>
</dbReference>
<sequence length="105" mass="12091">MSEKVKTADVCVQVIKKRGKPKEIQTQLSFMKCNSVATQCGEEKGSYQRKKCDRIGQWTYDKLKEEVLSSKRCVILVPFLINIPSEWSENVTPSFLTDEDFKLLN</sequence>
<evidence type="ECO:0000313" key="2">
    <source>
        <dbReference type="Proteomes" id="UP001152795"/>
    </source>
</evidence>
<reference evidence="1" key="1">
    <citation type="submission" date="2020-04" db="EMBL/GenBank/DDBJ databases">
        <authorList>
            <person name="Alioto T."/>
            <person name="Alioto T."/>
            <person name="Gomez Garrido J."/>
        </authorList>
    </citation>
    <scope>NUCLEOTIDE SEQUENCE</scope>
    <source>
        <strain evidence="1">A484AB</strain>
    </source>
</reference>
<accession>A0A7D9L8I7</accession>
<comment type="caution">
    <text evidence="1">The sequence shown here is derived from an EMBL/GenBank/DDBJ whole genome shotgun (WGS) entry which is preliminary data.</text>
</comment>
<evidence type="ECO:0000313" key="1">
    <source>
        <dbReference type="EMBL" id="CAB4025374.1"/>
    </source>
</evidence>
<keyword evidence="2" id="KW-1185">Reference proteome</keyword>
<protein>
    <submittedName>
        <fullName evidence="1">Uncharacterized protein</fullName>
    </submittedName>
</protein>
<dbReference type="Proteomes" id="UP001152795">
    <property type="component" value="Unassembled WGS sequence"/>
</dbReference>
<dbReference type="AlphaFoldDB" id="A0A7D9L8I7"/>
<name>A0A7D9L8I7_PARCT</name>
<organism evidence="1 2">
    <name type="scientific">Paramuricea clavata</name>
    <name type="common">Red gorgonian</name>
    <name type="synonym">Violescent sea-whip</name>
    <dbReference type="NCBI Taxonomy" id="317549"/>
    <lineage>
        <taxon>Eukaryota</taxon>
        <taxon>Metazoa</taxon>
        <taxon>Cnidaria</taxon>
        <taxon>Anthozoa</taxon>
        <taxon>Octocorallia</taxon>
        <taxon>Malacalcyonacea</taxon>
        <taxon>Plexauridae</taxon>
        <taxon>Paramuricea</taxon>
    </lineage>
</organism>
<gene>
    <name evidence="1" type="ORF">PACLA_8A002970</name>
</gene>